<gene>
    <name evidence="2" type="ORF">DPPLL_09040</name>
</gene>
<dbReference type="EMBL" id="AP025516">
    <property type="protein sequence ID" value="BDD86539.1"/>
    <property type="molecule type" value="Genomic_DNA"/>
</dbReference>
<dbReference type="Proteomes" id="UP000830055">
    <property type="component" value="Chromosome"/>
</dbReference>
<evidence type="ECO:0000313" key="2">
    <source>
        <dbReference type="EMBL" id="BDD86539.1"/>
    </source>
</evidence>
<reference evidence="2 3" key="1">
    <citation type="submission" date="2022-01" db="EMBL/GenBank/DDBJ databases">
        <title>Desulfofustis limnae sp. nov., a novel mesophilic sulfate-reducing bacterium isolated from marsh soil.</title>
        <authorList>
            <person name="Watanabe M."/>
            <person name="Takahashi A."/>
            <person name="Kojima H."/>
            <person name="Fukui M."/>
        </authorList>
    </citation>
    <scope>NUCLEOTIDE SEQUENCE [LARGE SCALE GENOMIC DNA]</scope>
    <source>
        <strain evidence="2 3">PPLL</strain>
    </source>
</reference>
<protein>
    <submittedName>
        <fullName evidence="2">Glyoxalase</fullName>
    </submittedName>
</protein>
<dbReference type="Pfam" id="PF18029">
    <property type="entry name" value="Glyoxalase_6"/>
    <property type="match status" value="1"/>
</dbReference>
<evidence type="ECO:0000259" key="1">
    <source>
        <dbReference type="PROSITE" id="PS51819"/>
    </source>
</evidence>
<feature type="domain" description="VOC" evidence="1">
    <location>
        <begin position="1"/>
        <end position="124"/>
    </location>
</feature>
<dbReference type="InterPro" id="IPR041581">
    <property type="entry name" value="Glyoxalase_6"/>
</dbReference>
<dbReference type="InterPro" id="IPR037523">
    <property type="entry name" value="VOC_core"/>
</dbReference>
<dbReference type="SUPFAM" id="SSF54593">
    <property type="entry name" value="Glyoxalase/Bleomycin resistance protein/Dihydroxybiphenyl dioxygenase"/>
    <property type="match status" value="1"/>
</dbReference>
<name>A0ABM7W6H0_9BACT</name>
<dbReference type="Gene3D" id="3.10.180.10">
    <property type="entry name" value="2,3-Dihydroxybiphenyl 1,2-Dioxygenase, domain 1"/>
    <property type="match status" value="1"/>
</dbReference>
<proteinExistence type="predicted"/>
<sequence length="134" mass="15024">MEFLVNIDIDDLEKAIRFYRVAFGLHVGRRFGADGVEMLGGSAPIYLLVKTAGTYASDTTEQVRSYERHWTPTHLDFVVEEIETAVHRAVQAGARLEKPIAAHQWGKLALMADPFGHGFCFIQFLGHGYDEIAE</sequence>
<dbReference type="PROSITE" id="PS51819">
    <property type="entry name" value="VOC"/>
    <property type="match status" value="1"/>
</dbReference>
<organism evidence="2 3">
    <name type="scientific">Desulfofustis limnaeus</name>
    <dbReference type="NCBI Taxonomy" id="2740163"/>
    <lineage>
        <taxon>Bacteria</taxon>
        <taxon>Pseudomonadati</taxon>
        <taxon>Thermodesulfobacteriota</taxon>
        <taxon>Desulfobulbia</taxon>
        <taxon>Desulfobulbales</taxon>
        <taxon>Desulfocapsaceae</taxon>
        <taxon>Desulfofustis</taxon>
    </lineage>
</organism>
<dbReference type="InterPro" id="IPR029068">
    <property type="entry name" value="Glyas_Bleomycin-R_OHBP_Dase"/>
</dbReference>
<evidence type="ECO:0000313" key="3">
    <source>
        <dbReference type="Proteomes" id="UP000830055"/>
    </source>
</evidence>
<keyword evidence="3" id="KW-1185">Reference proteome</keyword>
<dbReference type="RefSeq" id="WP_284153621.1">
    <property type="nucleotide sequence ID" value="NZ_AP025516.1"/>
</dbReference>
<accession>A0ABM7W6H0</accession>